<dbReference type="SUPFAM" id="SSF88723">
    <property type="entry name" value="PIN domain-like"/>
    <property type="match status" value="1"/>
</dbReference>
<dbReference type="InterPro" id="IPR002716">
    <property type="entry name" value="PIN_dom"/>
</dbReference>
<dbReference type="RefSeq" id="WP_281483507.1">
    <property type="nucleotide sequence ID" value="NZ_CP124543.1"/>
</dbReference>
<keyword evidence="3" id="KW-1185">Reference proteome</keyword>
<evidence type="ECO:0000313" key="3">
    <source>
        <dbReference type="Proteomes" id="UP001223520"/>
    </source>
</evidence>
<protein>
    <submittedName>
        <fullName evidence="2">PIN domain-containing protein</fullName>
    </submittedName>
</protein>
<dbReference type="AlphaFoldDB" id="A0AAJ6NTD4"/>
<dbReference type="Pfam" id="PF01850">
    <property type="entry name" value="PIN"/>
    <property type="match status" value="1"/>
</dbReference>
<organism evidence="2 3">
    <name type="scientific">Halotia branconii CENA392</name>
    <dbReference type="NCBI Taxonomy" id="1539056"/>
    <lineage>
        <taxon>Bacteria</taxon>
        <taxon>Bacillati</taxon>
        <taxon>Cyanobacteriota</taxon>
        <taxon>Cyanophyceae</taxon>
        <taxon>Nostocales</taxon>
        <taxon>Nodulariaceae</taxon>
        <taxon>Halotia</taxon>
    </lineage>
</organism>
<dbReference type="EMBL" id="CP124543">
    <property type="protein sequence ID" value="WGV26252.1"/>
    <property type="molecule type" value="Genomic_DNA"/>
</dbReference>
<proteinExistence type="predicted"/>
<dbReference type="InterPro" id="IPR029060">
    <property type="entry name" value="PIN-like_dom_sf"/>
</dbReference>
<reference evidence="2 3" key="1">
    <citation type="journal article" date="2023" name="Limnol Oceanogr Lett">
        <title>Environmental adaptations by the intertidal Antarctic cyanobacterium Halotia branconii CENA392 as revealed using long-read genome sequencing.</title>
        <authorList>
            <person name="Dextro R.B."/>
            <person name="Delbaje E."/>
            <person name="Freitas P.N.N."/>
            <person name="Geraldes V."/>
            <person name="Pinto E."/>
            <person name="Long P.F."/>
            <person name="Fiore M.F."/>
        </authorList>
    </citation>
    <scope>NUCLEOTIDE SEQUENCE [LARGE SCALE GENOMIC DNA]</scope>
    <source>
        <strain evidence="2 3">CENA392</strain>
    </source>
</reference>
<feature type="domain" description="PIN" evidence="1">
    <location>
        <begin position="5"/>
        <end position="85"/>
    </location>
</feature>
<sequence>MKDKIFLDTNLWIYLYAKNPPEKSQQVAEIIKNSYSSLLVSTQVLGELFHVLTRKKFTSTTDATTIILDIVNTFPIQAINATEVIQAL</sequence>
<dbReference type="KEGG" id="hbq:QI031_01690"/>
<dbReference type="Proteomes" id="UP001223520">
    <property type="component" value="Chromosome"/>
</dbReference>
<evidence type="ECO:0000313" key="2">
    <source>
        <dbReference type="EMBL" id="WGV26252.1"/>
    </source>
</evidence>
<accession>A0AAJ6NTD4</accession>
<name>A0AAJ6NTD4_9CYAN</name>
<evidence type="ECO:0000259" key="1">
    <source>
        <dbReference type="Pfam" id="PF01850"/>
    </source>
</evidence>
<gene>
    <name evidence="2" type="ORF">QI031_01690</name>
</gene>
<dbReference type="Gene3D" id="3.40.50.1010">
    <property type="entry name" value="5'-nuclease"/>
    <property type="match status" value="1"/>
</dbReference>